<dbReference type="AlphaFoldDB" id="A0A8T0HLQ9"/>
<dbReference type="EMBL" id="CM026426">
    <property type="protein sequence ID" value="KAG0571790.1"/>
    <property type="molecule type" value="Genomic_DNA"/>
</dbReference>
<gene>
    <name evidence="2" type="ORF">KC19_VG042700</name>
</gene>
<name>A0A8T0HLQ9_CERPU</name>
<evidence type="ECO:0000313" key="3">
    <source>
        <dbReference type="Proteomes" id="UP000822688"/>
    </source>
</evidence>
<reference evidence="2" key="1">
    <citation type="submission" date="2020-06" db="EMBL/GenBank/DDBJ databases">
        <title>WGS assembly of Ceratodon purpureus strain R40.</title>
        <authorList>
            <person name="Carey S.B."/>
            <person name="Jenkins J."/>
            <person name="Shu S."/>
            <person name="Lovell J.T."/>
            <person name="Sreedasyam A."/>
            <person name="Maumus F."/>
            <person name="Tiley G.P."/>
            <person name="Fernandez-Pozo N."/>
            <person name="Barry K."/>
            <person name="Chen C."/>
            <person name="Wang M."/>
            <person name="Lipzen A."/>
            <person name="Daum C."/>
            <person name="Saski C.A."/>
            <person name="Payton A.C."/>
            <person name="Mcbreen J.C."/>
            <person name="Conrad R.E."/>
            <person name="Kollar L.M."/>
            <person name="Olsson S."/>
            <person name="Huttunen S."/>
            <person name="Landis J.B."/>
            <person name="Wickett N.J."/>
            <person name="Johnson M.G."/>
            <person name="Rensing S.A."/>
            <person name="Grimwood J."/>
            <person name="Schmutz J."/>
            <person name="Mcdaniel S.F."/>
        </authorList>
    </citation>
    <scope>NUCLEOTIDE SEQUENCE</scope>
    <source>
        <strain evidence="2">R40</strain>
    </source>
</reference>
<evidence type="ECO:0000313" key="2">
    <source>
        <dbReference type="EMBL" id="KAG0571790.1"/>
    </source>
</evidence>
<protein>
    <submittedName>
        <fullName evidence="2">Uncharacterized protein</fullName>
    </submittedName>
</protein>
<proteinExistence type="predicted"/>
<feature type="region of interest" description="Disordered" evidence="1">
    <location>
        <begin position="1"/>
        <end position="26"/>
    </location>
</feature>
<dbReference type="Proteomes" id="UP000822688">
    <property type="component" value="Chromosome V"/>
</dbReference>
<accession>A0A8T0HLQ9</accession>
<comment type="caution">
    <text evidence="2">The sequence shown here is derived from an EMBL/GenBank/DDBJ whole genome shotgun (WGS) entry which is preliminary data.</text>
</comment>
<organism evidence="2 3">
    <name type="scientific">Ceratodon purpureus</name>
    <name type="common">Fire moss</name>
    <name type="synonym">Dicranum purpureum</name>
    <dbReference type="NCBI Taxonomy" id="3225"/>
    <lineage>
        <taxon>Eukaryota</taxon>
        <taxon>Viridiplantae</taxon>
        <taxon>Streptophyta</taxon>
        <taxon>Embryophyta</taxon>
        <taxon>Bryophyta</taxon>
        <taxon>Bryophytina</taxon>
        <taxon>Bryopsida</taxon>
        <taxon>Dicranidae</taxon>
        <taxon>Pseudoditrichales</taxon>
        <taxon>Ditrichaceae</taxon>
        <taxon>Ceratodon</taxon>
    </lineage>
</organism>
<keyword evidence="3" id="KW-1185">Reference proteome</keyword>
<sequence>MFRMESVRRGSPSKASQGGDLPPLPLDSALALPRAFEGSVLRGWGSELQPPGGTTFGDPSAGRLWISVSCSAVRGTKSCIQSWSIVPQTEVTSIATEEVENLAQNLTLLQVMSCTKSAG</sequence>
<evidence type="ECO:0000256" key="1">
    <source>
        <dbReference type="SAM" id="MobiDB-lite"/>
    </source>
</evidence>